<dbReference type="Proteomes" id="UP001473302">
    <property type="component" value="Unassembled WGS sequence"/>
</dbReference>
<dbReference type="PANTHER" id="PTHR13337:SF2">
    <property type="entry name" value="SUCCINATE DEHYDROGENASE [UBIQUINONE] CYTOCHROME B SMALL SUBUNIT, MITOCHONDRIAL"/>
    <property type="match status" value="1"/>
</dbReference>
<evidence type="ECO:0000256" key="6">
    <source>
        <dbReference type="ARBA" id="ARBA00022946"/>
    </source>
</evidence>
<dbReference type="CDD" id="cd03496">
    <property type="entry name" value="SQR_TypeC_CybS"/>
    <property type="match status" value="1"/>
</dbReference>
<protein>
    <recommendedName>
        <fullName evidence="10">Succinate dehydrogenase [ubiquinone] cytochrome b small subunit</fullName>
    </recommendedName>
</protein>
<dbReference type="EMBL" id="BAABUK010000044">
    <property type="protein sequence ID" value="GAA5817560.1"/>
    <property type="molecule type" value="Genomic_DNA"/>
</dbReference>
<accession>A0ABP9ZEL8</accession>
<evidence type="ECO:0000256" key="4">
    <source>
        <dbReference type="ARBA" id="ARBA00022692"/>
    </source>
</evidence>
<evidence type="ECO:0000313" key="13">
    <source>
        <dbReference type="Proteomes" id="UP001473302"/>
    </source>
</evidence>
<feature type="region of interest" description="Disordered" evidence="11">
    <location>
        <begin position="30"/>
        <end position="58"/>
    </location>
</feature>
<feature type="compositionally biased region" description="Polar residues" evidence="11">
    <location>
        <begin position="30"/>
        <end position="41"/>
    </location>
</feature>
<keyword evidence="4" id="KW-0812">Transmembrane</keyword>
<keyword evidence="13" id="KW-1185">Reference proteome</keyword>
<dbReference type="Pfam" id="PF05328">
    <property type="entry name" value="CybS"/>
    <property type="match status" value="1"/>
</dbReference>
<evidence type="ECO:0000256" key="2">
    <source>
        <dbReference type="ARBA" id="ARBA00007294"/>
    </source>
</evidence>
<reference evidence="12 13" key="1">
    <citation type="submission" date="2024-04" db="EMBL/GenBank/DDBJ databases">
        <title>genome sequences of Mucor flavus KT1a and Helicostylum pulchrum KT1b strains isolated from the surface of a dry-aged beef.</title>
        <authorList>
            <person name="Toyotome T."/>
            <person name="Hosono M."/>
            <person name="Torimaru M."/>
            <person name="Fukuda K."/>
            <person name="Mikami N."/>
        </authorList>
    </citation>
    <scope>NUCLEOTIDE SEQUENCE [LARGE SCALE GENOMIC DNA]</scope>
    <source>
        <strain evidence="12 13">KT1a</strain>
    </source>
</reference>
<keyword evidence="3" id="KW-0813">Transport</keyword>
<keyword evidence="5 10" id="KW-0999">Mitochondrion inner membrane</keyword>
<organism evidence="12 13">
    <name type="scientific">Mucor flavus</name>
    <dbReference type="NCBI Taxonomy" id="439312"/>
    <lineage>
        <taxon>Eukaryota</taxon>
        <taxon>Fungi</taxon>
        <taxon>Fungi incertae sedis</taxon>
        <taxon>Mucoromycota</taxon>
        <taxon>Mucoromycotina</taxon>
        <taxon>Mucoromycetes</taxon>
        <taxon>Mucorales</taxon>
        <taxon>Mucorineae</taxon>
        <taxon>Mucoraceae</taxon>
        <taxon>Mucor</taxon>
    </lineage>
</organism>
<keyword evidence="8 10" id="KW-0496">Mitochondrion</keyword>
<sequence length="203" mass="22910">MAFRSLTRPLGLTYKPLNRATPSLFNLKKSYSATTPNVANNKDTKDTKDKKDVEDAIKTDQVNQDELKATTEKVATELVEEKKEDEKKEEKVEEKEEGYEFGAFHWNMERGAAIALIPLMSTQAIYGAHPVADGLLGVVLPFHIYMGFDSCITDYIPKRVYPRLHKAANWTLAGSTGLVMWGCYEFNTNDIGLMEFAQRFFAA</sequence>
<evidence type="ECO:0000256" key="5">
    <source>
        <dbReference type="ARBA" id="ARBA00022792"/>
    </source>
</evidence>
<dbReference type="Gene3D" id="1.20.1300.10">
    <property type="entry name" value="Fumarate reductase/succinate dehydrogenase, transmembrane subunit"/>
    <property type="match status" value="1"/>
</dbReference>
<evidence type="ECO:0000256" key="3">
    <source>
        <dbReference type="ARBA" id="ARBA00022448"/>
    </source>
</evidence>
<gene>
    <name evidence="12" type="ORF">MFLAVUS_011108</name>
</gene>
<keyword evidence="6 10" id="KW-0809">Transit peptide</keyword>
<comment type="subcellular location">
    <subcellularLocation>
        <location evidence="1 10">Mitochondrion inner membrane</location>
        <topology evidence="1 10">Multi-pass membrane protein</topology>
    </subcellularLocation>
</comment>
<evidence type="ECO:0000256" key="8">
    <source>
        <dbReference type="ARBA" id="ARBA00023128"/>
    </source>
</evidence>
<dbReference type="PANTHER" id="PTHR13337">
    <property type="entry name" value="SUCCINATE DEHYDROGENASE"/>
    <property type="match status" value="1"/>
</dbReference>
<name>A0ABP9ZEL8_9FUNG</name>
<keyword evidence="9 10" id="KW-0472">Membrane</keyword>
<evidence type="ECO:0000256" key="7">
    <source>
        <dbReference type="ARBA" id="ARBA00022989"/>
    </source>
</evidence>
<evidence type="ECO:0000256" key="9">
    <source>
        <dbReference type="ARBA" id="ARBA00023136"/>
    </source>
</evidence>
<evidence type="ECO:0000256" key="11">
    <source>
        <dbReference type="SAM" id="MobiDB-lite"/>
    </source>
</evidence>
<comment type="caution">
    <text evidence="12">The sequence shown here is derived from an EMBL/GenBank/DDBJ whole genome shotgun (WGS) entry which is preliminary data.</text>
</comment>
<evidence type="ECO:0000313" key="12">
    <source>
        <dbReference type="EMBL" id="GAA5817560.1"/>
    </source>
</evidence>
<dbReference type="InterPro" id="IPR034804">
    <property type="entry name" value="SQR/QFR_C/D"/>
</dbReference>
<evidence type="ECO:0000256" key="10">
    <source>
        <dbReference type="RuleBase" id="RU364031"/>
    </source>
</evidence>
<evidence type="ECO:0000256" key="1">
    <source>
        <dbReference type="ARBA" id="ARBA00004448"/>
    </source>
</evidence>
<dbReference type="InterPro" id="IPR007992">
    <property type="entry name" value="CybS"/>
</dbReference>
<proteinExistence type="inferred from homology"/>
<comment type="similarity">
    <text evidence="2 10">Belongs to the CybS family.</text>
</comment>
<feature type="compositionally biased region" description="Basic and acidic residues" evidence="11">
    <location>
        <begin position="42"/>
        <end position="58"/>
    </location>
</feature>
<keyword evidence="7" id="KW-1133">Transmembrane helix</keyword>